<reference evidence="1" key="1">
    <citation type="journal article" date="2005" name="AIDS Res. Hum. Retroviruses">
        <title>HIV type 1 subtypes in circulation in northern Kenya.</title>
        <authorList>
            <person name="Khamadi S.A."/>
            <person name="Ochieng W."/>
            <person name="Lihana R.W."/>
            <person name="Kinyua J."/>
            <person name="Muriuki J."/>
            <person name="Mwangi J."/>
            <person name="Lwembe R."/>
            <person name="Kiptoo M."/>
            <person name="Osman S."/>
            <person name="Lagat N."/>
            <person name="Pelle R."/>
            <person name="Muigai A."/>
            <person name="Carter J.Y."/>
            <person name="Oishi I."/>
            <person name="Ichimura H."/>
            <person name="Mwaniki D.L."/>
            <person name="Okoth F.A."/>
            <person name="Mpoke S."/>
            <person name="Songok E.M."/>
        </authorList>
    </citation>
    <scope>NUCLEOTIDE SEQUENCE</scope>
    <source>
        <strain evidence="1">D</strain>
    </source>
</reference>
<dbReference type="EMBL" id="AY693596">
    <property type="protein sequence ID" value="AAU10626.1"/>
    <property type="molecule type" value="Genomic_DNA"/>
</dbReference>
<accession>Q66LJ9</accession>
<dbReference type="GO" id="GO:0019031">
    <property type="term" value="C:viral envelope"/>
    <property type="evidence" value="ECO:0007669"/>
    <property type="project" value="UniProtKB-KW"/>
</dbReference>
<feature type="non-terminal residue" evidence="1">
    <location>
        <position position="1"/>
    </location>
</feature>
<protein>
    <submittedName>
        <fullName evidence="1">Envelope glycoprotein</fullName>
    </submittedName>
</protein>
<organism evidence="1">
    <name type="scientific">Human immunodeficiency virus type 1</name>
    <name type="common">HIV-1</name>
    <dbReference type="NCBI Taxonomy" id="11676"/>
    <lineage>
        <taxon>Viruses</taxon>
        <taxon>Riboviria</taxon>
        <taxon>Pararnavirae</taxon>
        <taxon>Artverviricota</taxon>
        <taxon>Revtraviricetes</taxon>
        <taxon>Ortervirales</taxon>
        <taxon>Retroviridae</taxon>
        <taxon>Orthoretrovirinae</taxon>
        <taxon>Lentivirus</taxon>
        <taxon>Lentivirus humimdef1</taxon>
    </lineage>
</organism>
<sequence length="137" mass="15252">IFCDYRGATALLQLTVWGIKQLQARSWLWKATYRINGSSEFGVALENTFAPLLCPGTLAGVIDLRCHLARTSHGWSGKGRLTITQNSYTASLKNRKSSKKRMKKIYCNWTHGQVCGLVSHNKCCGYKNIHNDVGGFG</sequence>
<name>Q66LJ9_HV1</name>
<organismHost>
    <name type="scientific">Homo sapiens</name>
    <name type="common">Human</name>
    <dbReference type="NCBI Taxonomy" id="9606"/>
</organismHost>
<proteinExistence type="predicted"/>
<dbReference type="Gene3D" id="1.20.5.170">
    <property type="match status" value="1"/>
</dbReference>
<evidence type="ECO:0000313" key="1">
    <source>
        <dbReference type="EMBL" id="AAU10626.1"/>
    </source>
</evidence>
<feature type="non-terminal residue" evidence="1">
    <location>
        <position position="137"/>
    </location>
</feature>
<keyword evidence="1" id="KW-0261">Viral envelope protein</keyword>
<gene>
    <name evidence="1" type="primary">env</name>
</gene>
<keyword evidence="1" id="KW-0946">Virion</keyword>
<dbReference type="SUPFAM" id="SSF58069">
    <property type="entry name" value="Virus ectodomain"/>
    <property type="match status" value="1"/>
</dbReference>